<feature type="compositionally biased region" description="Low complexity" evidence="1">
    <location>
        <begin position="39"/>
        <end position="57"/>
    </location>
</feature>
<accession>A0ABU4HS23</accession>
<sequence>MDDQTQRWNGELSRRTLLKRGSATLGVLALPGVLAACGSSDDGGSTTAATSAARASTEPPELTRLIEAIRSDEVIIGSFGGTTEEARKAAFWDSFTERTGVKIRTVDIPGSLGDDMLLGKAPTRWDAVHSSGYMVILADGGRKPLPTLEMTEDLVPPEVAKSSFQSFFMGYVPGYITGTWDEEMAGWADFFDTRKFPGKRAWPNRYYFEGTREAALLADGVTPEDLYPLDVERANAKIKSIWDDMVFYEAYPQIQQFLSSGTVAVAFAPNGIFAGARKQGLDVTIDWTLPLLSLNNMAVMPDAPNLDAVQALAGWCAQPERAAEFARLTNYGPPVRAAFDEMTPEEVRNLPNAPGRDTVMPTDKYLSEVFEMLAADNQKLFS</sequence>
<protein>
    <submittedName>
        <fullName evidence="2">Extracellular solute-binding protein</fullName>
    </submittedName>
</protein>
<name>A0ABU4HS23_9ACTN</name>
<dbReference type="SUPFAM" id="SSF53850">
    <property type="entry name" value="Periplasmic binding protein-like II"/>
    <property type="match status" value="1"/>
</dbReference>
<evidence type="ECO:0000256" key="1">
    <source>
        <dbReference type="SAM" id="MobiDB-lite"/>
    </source>
</evidence>
<dbReference type="EMBL" id="JAWSTH010000047">
    <property type="protein sequence ID" value="MDW5596110.1"/>
    <property type="molecule type" value="Genomic_DNA"/>
</dbReference>
<evidence type="ECO:0000313" key="2">
    <source>
        <dbReference type="EMBL" id="MDW5596110.1"/>
    </source>
</evidence>
<dbReference type="InterPro" id="IPR006059">
    <property type="entry name" value="SBP"/>
</dbReference>
<dbReference type="RefSeq" id="WP_318598489.1">
    <property type="nucleotide sequence ID" value="NZ_JAWSTH010000047.1"/>
</dbReference>
<reference evidence="3" key="1">
    <citation type="submission" date="2023-07" db="EMBL/GenBank/DDBJ databases">
        <title>Conexibacter stalactiti sp. nov., isolated from stalactites in a lava cave and emended description of the genus Conexibacter.</title>
        <authorList>
            <person name="Lee S.D."/>
        </authorList>
    </citation>
    <scope>NUCLEOTIDE SEQUENCE [LARGE SCALE GENOMIC DNA]</scope>
    <source>
        <strain evidence="3">KCTC 39840</strain>
    </source>
</reference>
<dbReference type="Proteomes" id="UP001284601">
    <property type="component" value="Unassembled WGS sequence"/>
</dbReference>
<gene>
    <name evidence="2" type="ORF">R7226_17315</name>
</gene>
<keyword evidence="3" id="KW-1185">Reference proteome</keyword>
<proteinExistence type="predicted"/>
<comment type="caution">
    <text evidence="2">The sequence shown here is derived from an EMBL/GenBank/DDBJ whole genome shotgun (WGS) entry which is preliminary data.</text>
</comment>
<dbReference type="Gene3D" id="3.40.190.10">
    <property type="entry name" value="Periplasmic binding protein-like II"/>
    <property type="match status" value="2"/>
</dbReference>
<organism evidence="2 3">
    <name type="scientific">Conexibacter stalactiti</name>
    <dbReference type="NCBI Taxonomy" id="1940611"/>
    <lineage>
        <taxon>Bacteria</taxon>
        <taxon>Bacillati</taxon>
        <taxon>Actinomycetota</taxon>
        <taxon>Thermoleophilia</taxon>
        <taxon>Solirubrobacterales</taxon>
        <taxon>Conexibacteraceae</taxon>
        <taxon>Conexibacter</taxon>
    </lineage>
</organism>
<evidence type="ECO:0000313" key="3">
    <source>
        <dbReference type="Proteomes" id="UP001284601"/>
    </source>
</evidence>
<dbReference type="InterPro" id="IPR006311">
    <property type="entry name" value="TAT_signal"/>
</dbReference>
<dbReference type="Pfam" id="PF13416">
    <property type="entry name" value="SBP_bac_8"/>
    <property type="match status" value="1"/>
</dbReference>
<dbReference type="PROSITE" id="PS51318">
    <property type="entry name" value="TAT"/>
    <property type="match status" value="1"/>
</dbReference>
<feature type="region of interest" description="Disordered" evidence="1">
    <location>
        <begin position="39"/>
        <end position="59"/>
    </location>
</feature>